<accession>A0A918ULI1</accession>
<dbReference type="Pfam" id="PF12697">
    <property type="entry name" value="Abhydrolase_6"/>
    <property type="match status" value="1"/>
</dbReference>
<reference evidence="2" key="1">
    <citation type="journal article" date="2014" name="Int. J. Syst. Evol. Microbiol.">
        <title>Complete genome sequence of Corynebacterium casei LMG S-19264T (=DSM 44701T), isolated from a smear-ripened cheese.</title>
        <authorList>
            <consortium name="US DOE Joint Genome Institute (JGI-PGF)"/>
            <person name="Walter F."/>
            <person name="Albersmeier A."/>
            <person name="Kalinowski J."/>
            <person name="Ruckert C."/>
        </authorList>
    </citation>
    <scope>NUCLEOTIDE SEQUENCE</scope>
    <source>
        <strain evidence="2">KCTC 12368</strain>
    </source>
</reference>
<evidence type="ECO:0000313" key="2">
    <source>
        <dbReference type="EMBL" id="GGZ18782.1"/>
    </source>
</evidence>
<keyword evidence="2" id="KW-0378">Hydrolase</keyword>
<dbReference type="EMBL" id="BMWX01000002">
    <property type="protein sequence ID" value="GGZ18782.1"/>
    <property type="molecule type" value="Genomic_DNA"/>
</dbReference>
<dbReference type="SUPFAM" id="SSF53474">
    <property type="entry name" value="alpha/beta-Hydrolases"/>
    <property type="match status" value="1"/>
</dbReference>
<dbReference type="InterPro" id="IPR029058">
    <property type="entry name" value="AB_hydrolase_fold"/>
</dbReference>
<reference evidence="2" key="2">
    <citation type="submission" date="2020-09" db="EMBL/GenBank/DDBJ databases">
        <authorList>
            <person name="Sun Q."/>
            <person name="Kim S."/>
        </authorList>
    </citation>
    <scope>NUCLEOTIDE SEQUENCE</scope>
    <source>
        <strain evidence="2">KCTC 12368</strain>
    </source>
</reference>
<feature type="domain" description="AB hydrolase-1" evidence="1">
    <location>
        <begin position="16"/>
        <end position="244"/>
    </location>
</feature>
<dbReference type="InterPro" id="IPR000073">
    <property type="entry name" value="AB_hydrolase_1"/>
</dbReference>
<dbReference type="InterPro" id="IPR050266">
    <property type="entry name" value="AB_hydrolase_sf"/>
</dbReference>
<organism evidence="2 3">
    <name type="scientific">Echinicola pacifica</name>
    <dbReference type="NCBI Taxonomy" id="346377"/>
    <lineage>
        <taxon>Bacteria</taxon>
        <taxon>Pseudomonadati</taxon>
        <taxon>Bacteroidota</taxon>
        <taxon>Cytophagia</taxon>
        <taxon>Cytophagales</taxon>
        <taxon>Cyclobacteriaceae</taxon>
        <taxon>Echinicola</taxon>
    </lineage>
</organism>
<name>A0A918ULI1_9BACT</name>
<dbReference type="Proteomes" id="UP000619457">
    <property type="component" value="Unassembled WGS sequence"/>
</dbReference>
<dbReference type="Gene3D" id="3.40.50.1820">
    <property type="entry name" value="alpha/beta hydrolase"/>
    <property type="match status" value="1"/>
</dbReference>
<dbReference type="AlphaFoldDB" id="A0A918ULI1"/>
<dbReference type="RefSeq" id="WP_018472611.1">
    <property type="nucleotide sequence ID" value="NZ_BMWX01000002.1"/>
</dbReference>
<evidence type="ECO:0000259" key="1">
    <source>
        <dbReference type="Pfam" id="PF12697"/>
    </source>
</evidence>
<proteinExistence type="predicted"/>
<dbReference type="PRINTS" id="PR00111">
    <property type="entry name" value="ABHYDROLASE"/>
</dbReference>
<keyword evidence="3" id="KW-1185">Reference proteome</keyword>
<evidence type="ECO:0000313" key="3">
    <source>
        <dbReference type="Proteomes" id="UP000619457"/>
    </source>
</evidence>
<dbReference type="GO" id="GO:0016787">
    <property type="term" value="F:hydrolase activity"/>
    <property type="evidence" value="ECO:0007669"/>
    <property type="project" value="UniProtKB-KW"/>
</dbReference>
<gene>
    <name evidence="2" type="ORF">GCM10007049_08820</name>
</gene>
<sequence length="254" mass="28897">MSTTIEYTDQGHGKPILFLHGFCEAKEMWQYYSDSLSPYYRILCPDLPGFGDTRWYEEEISLEQTATLLEEWISSLGLEQPVIIGHSLGGYIGLALVEQMGDKIAGLGLFHSTAFADDEEKIGLRNRTITFAHKHGARKFVDSFVPPLFTETHRESMAETIQKVVEIARKTSLEGLVAFTKAMRDRKDRMEVLKTFGGKKMMIAGQLDTAVKIEASRQHQPYLSHYYELEESGHMGMFEQPELTLAMIKEFLES</sequence>
<dbReference type="PANTHER" id="PTHR43798">
    <property type="entry name" value="MONOACYLGLYCEROL LIPASE"/>
    <property type="match status" value="1"/>
</dbReference>
<comment type="caution">
    <text evidence="2">The sequence shown here is derived from an EMBL/GenBank/DDBJ whole genome shotgun (WGS) entry which is preliminary data.</text>
</comment>
<protein>
    <submittedName>
        <fullName evidence="2">Alpha/beta hydrolase</fullName>
    </submittedName>
</protein>